<feature type="compositionally biased region" description="Low complexity" evidence="1">
    <location>
        <begin position="313"/>
        <end position="338"/>
    </location>
</feature>
<feature type="region of interest" description="Disordered" evidence="1">
    <location>
        <begin position="268"/>
        <end position="295"/>
    </location>
</feature>
<gene>
    <name evidence="2" type="ORF">DSL72_002866</name>
</gene>
<dbReference type="OrthoDB" id="5329749at2759"/>
<keyword evidence="3" id="KW-1185">Reference proteome</keyword>
<feature type="compositionally biased region" description="Low complexity" evidence="1">
    <location>
        <begin position="479"/>
        <end position="495"/>
    </location>
</feature>
<feature type="compositionally biased region" description="Basic residues" evidence="1">
    <location>
        <begin position="554"/>
        <end position="570"/>
    </location>
</feature>
<feature type="region of interest" description="Disordered" evidence="1">
    <location>
        <begin position="307"/>
        <end position="358"/>
    </location>
</feature>
<dbReference type="Proteomes" id="UP000672032">
    <property type="component" value="Chromosome 3"/>
</dbReference>
<proteinExistence type="predicted"/>
<dbReference type="AlphaFoldDB" id="A0A8A3PDT0"/>
<name>A0A8A3PDT0_9HELO</name>
<feature type="region of interest" description="Disordered" evidence="1">
    <location>
        <begin position="554"/>
        <end position="607"/>
    </location>
</feature>
<sequence length="643" mass="70817">MSDSPLSIAASVTGLLTFVAAVVAGFYAHALGLRDAIDTQAEISSALDKIYLLETETDMLNNAYLASRIRQPDRKYGTGDFKYFQGLYVHSLERMRAMDRELRNGAELVTKGDGYGRISRVKRKAAWMASRARIQRDIDERKTESIRIFQIQLAMLSAAMHDIASIDDLKDGSKLERNQEGRNLEDPTLEGTSSPINVSSECVVDTSRNDAGESLPELSDTKTIIALPRSTSLKGKRKSWYSMSSKKSEGSKPRAVDQISLCDQTGNLKDRMTTSDSTKHTRNEVSKIPPSNSITIIVTSPTSDAHFKQEDWSSSSRNASSLSLSSLSSTSRLDTTRLMPPPVSSSIQKHPKSNEPPEVKKWLIGCMNRKADTLPRKLVYRMMELYNIQEHELDPKMLDKLRAGMEDEGIVLQIDMEDESKDTKKEESDGAEVLRCLRTSLYSQTPGEGKEKEEKEEKGGKRISGHFSNTLMKKRSSKNNTTTTNNDNNNNNNNNAPVKGANPPKKLVPGANPRIWQNPSSRVRNWPPTNPNTNTNINLSTDASFSFPPYAHAHAHHKHKHTSTHSKRPRTSTPMHNTARRSGVPGSPNVSLQSTHHHCSKRGVGPPRRGSVISLCSIPEDGVSVGFEVGGEGGGEGEGGGGV</sequence>
<organism evidence="2 3">
    <name type="scientific">Monilinia vaccinii-corymbosi</name>
    <dbReference type="NCBI Taxonomy" id="61207"/>
    <lineage>
        <taxon>Eukaryota</taxon>
        <taxon>Fungi</taxon>
        <taxon>Dikarya</taxon>
        <taxon>Ascomycota</taxon>
        <taxon>Pezizomycotina</taxon>
        <taxon>Leotiomycetes</taxon>
        <taxon>Helotiales</taxon>
        <taxon>Sclerotiniaceae</taxon>
        <taxon>Monilinia</taxon>
    </lineage>
</organism>
<evidence type="ECO:0000313" key="3">
    <source>
        <dbReference type="Proteomes" id="UP000672032"/>
    </source>
</evidence>
<feature type="compositionally biased region" description="Basic and acidic residues" evidence="1">
    <location>
        <begin position="448"/>
        <end position="460"/>
    </location>
</feature>
<feature type="region of interest" description="Disordered" evidence="1">
    <location>
        <begin position="177"/>
        <end position="196"/>
    </location>
</feature>
<evidence type="ECO:0000313" key="2">
    <source>
        <dbReference type="EMBL" id="QSZ33278.1"/>
    </source>
</evidence>
<dbReference type="EMBL" id="CP063407">
    <property type="protein sequence ID" value="QSZ33278.1"/>
    <property type="molecule type" value="Genomic_DNA"/>
</dbReference>
<feature type="region of interest" description="Disordered" evidence="1">
    <location>
        <begin position="414"/>
        <end position="533"/>
    </location>
</feature>
<evidence type="ECO:0000256" key="1">
    <source>
        <dbReference type="SAM" id="MobiDB-lite"/>
    </source>
</evidence>
<feature type="compositionally biased region" description="Basic and acidic residues" evidence="1">
    <location>
        <begin position="268"/>
        <end position="285"/>
    </location>
</feature>
<reference evidence="2" key="1">
    <citation type="submission" date="2020-10" db="EMBL/GenBank/DDBJ databases">
        <title>Genome Sequence of Monilinia vaccinii-corymbosi Sheds Light on Mummy Berry Disease Infection of Blueberry and Mating Type.</title>
        <authorList>
            <person name="Yow A.G."/>
            <person name="Zhang Y."/>
            <person name="Bansal K."/>
            <person name="Eacker S.M."/>
            <person name="Sullivan S."/>
            <person name="Liachko I."/>
            <person name="Cubeta M.A."/>
            <person name="Rollins J.A."/>
            <person name="Ashrafi H."/>
        </authorList>
    </citation>
    <scope>NUCLEOTIDE SEQUENCE</scope>
    <source>
        <strain evidence="2">RL-1</strain>
    </source>
</reference>
<protein>
    <submittedName>
        <fullName evidence="2">Uncharacterized protein</fullName>
    </submittedName>
</protein>
<accession>A0A8A3PDT0</accession>